<dbReference type="InterPro" id="IPR036971">
    <property type="entry name" value="PDEase_catalytic_dom_sf"/>
</dbReference>
<dbReference type="InterPro" id="IPR003607">
    <property type="entry name" value="HD/PDEase_dom"/>
</dbReference>
<dbReference type="SUPFAM" id="SSF109604">
    <property type="entry name" value="HD-domain/PDEase-like"/>
    <property type="match status" value="1"/>
</dbReference>
<protein>
    <submittedName>
        <fullName evidence="6">High affinity cAMP-specific and IBMX-insensitive 3',5'-cyclic phosphodiesterase 8A</fullName>
    </submittedName>
</protein>
<evidence type="ECO:0000256" key="1">
    <source>
        <dbReference type="ARBA" id="ARBA00022723"/>
    </source>
</evidence>
<reference evidence="6" key="1">
    <citation type="submission" date="2020-07" db="EMBL/GenBank/DDBJ databases">
        <title>The High-quality genome of the commercially important snow crab, Chionoecetes opilio.</title>
        <authorList>
            <person name="Jeong J.-H."/>
            <person name="Ryu S."/>
        </authorList>
    </citation>
    <scope>NUCLEOTIDE SEQUENCE</scope>
    <source>
        <strain evidence="6">MADBK_172401_WGS</strain>
        <tissue evidence="6">Digestive gland</tissue>
    </source>
</reference>
<evidence type="ECO:0000313" key="6">
    <source>
        <dbReference type="EMBL" id="KAG0721500.1"/>
    </source>
</evidence>
<dbReference type="OrthoDB" id="189220at2759"/>
<feature type="domain" description="PDEase" evidence="5">
    <location>
        <begin position="32"/>
        <end position="242"/>
    </location>
</feature>
<keyword evidence="1 4" id="KW-0479">Metal-binding</keyword>
<sequence>MQGPKPLLSVRRSSNDTAVKVAQQLPRPPMPPLNEQASAAIRELLAEDMSWNFDIFKLEKISDKRPLVWLGMSLMCRFDLPDTLGCDESTLQNWLTLIEANYHADNSYHNSTHAADVLQSTAYFLSRDRLKQLLDPLDVAACLVAAVIHDVDHPGKNSAFLCNTNNELAVLYNDISVLESHHVAVSFKHTRSDDRVNIFKGEAGERGDWLVGEWRMRMRMACVLLPETHPGFFFFFACQISC</sequence>
<dbReference type="PRINTS" id="PR00387">
    <property type="entry name" value="PDIESTERASE1"/>
</dbReference>
<dbReference type="AlphaFoldDB" id="A0A8J5CWE5"/>
<keyword evidence="2" id="KW-0378">Hydrolase</keyword>
<dbReference type="GO" id="GO:0007165">
    <property type="term" value="P:signal transduction"/>
    <property type="evidence" value="ECO:0007669"/>
    <property type="project" value="InterPro"/>
</dbReference>
<feature type="binding site" evidence="4">
    <location>
        <position position="149"/>
    </location>
    <ligand>
        <name>Zn(2+)</name>
        <dbReference type="ChEBI" id="CHEBI:29105"/>
        <label>1</label>
    </ligand>
</feature>
<keyword evidence="7" id="KW-1185">Reference proteome</keyword>
<dbReference type="InterPro" id="IPR023088">
    <property type="entry name" value="PDEase"/>
</dbReference>
<proteinExistence type="predicted"/>
<dbReference type="CDD" id="cd00077">
    <property type="entry name" value="HDc"/>
    <property type="match status" value="1"/>
</dbReference>
<evidence type="ECO:0000256" key="4">
    <source>
        <dbReference type="PIRSR" id="PIRSR623088-3"/>
    </source>
</evidence>
<evidence type="ECO:0000256" key="3">
    <source>
        <dbReference type="PIRSR" id="PIRSR623088-1"/>
    </source>
</evidence>
<evidence type="ECO:0000313" key="7">
    <source>
        <dbReference type="Proteomes" id="UP000770661"/>
    </source>
</evidence>
<dbReference type="InterPro" id="IPR002073">
    <property type="entry name" value="PDEase_catalytic_dom"/>
</dbReference>
<feature type="active site" description="Proton donor" evidence="3">
    <location>
        <position position="109"/>
    </location>
</feature>
<dbReference type="Gene3D" id="1.10.1300.10">
    <property type="entry name" value="3'5'-cyclic nucleotide phosphodiesterase, catalytic domain"/>
    <property type="match status" value="1"/>
</dbReference>
<dbReference type="Proteomes" id="UP000770661">
    <property type="component" value="Unassembled WGS sequence"/>
</dbReference>
<dbReference type="GO" id="GO:0004114">
    <property type="term" value="F:3',5'-cyclic-nucleotide phosphodiesterase activity"/>
    <property type="evidence" value="ECO:0007669"/>
    <property type="project" value="InterPro"/>
</dbReference>
<comment type="caution">
    <text evidence="6">The sequence shown here is derived from an EMBL/GenBank/DDBJ whole genome shotgun (WGS) entry which is preliminary data.</text>
</comment>
<organism evidence="6 7">
    <name type="scientific">Chionoecetes opilio</name>
    <name type="common">Atlantic snow crab</name>
    <name type="synonym">Cancer opilio</name>
    <dbReference type="NCBI Taxonomy" id="41210"/>
    <lineage>
        <taxon>Eukaryota</taxon>
        <taxon>Metazoa</taxon>
        <taxon>Ecdysozoa</taxon>
        <taxon>Arthropoda</taxon>
        <taxon>Crustacea</taxon>
        <taxon>Multicrustacea</taxon>
        <taxon>Malacostraca</taxon>
        <taxon>Eumalacostraca</taxon>
        <taxon>Eucarida</taxon>
        <taxon>Decapoda</taxon>
        <taxon>Pleocyemata</taxon>
        <taxon>Brachyura</taxon>
        <taxon>Eubrachyura</taxon>
        <taxon>Majoidea</taxon>
        <taxon>Majidae</taxon>
        <taxon>Chionoecetes</taxon>
    </lineage>
</organism>
<dbReference type="EMBL" id="JACEEZ010011023">
    <property type="protein sequence ID" value="KAG0721500.1"/>
    <property type="molecule type" value="Genomic_DNA"/>
</dbReference>
<dbReference type="PROSITE" id="PS51845">
    <property type="entry name" value="PDEASE_I_2"/>
    <property type="match status" value="1"/>
</dbReference>
<evidence type="ECO:0000256" key="2">
    <source>
        <dbReference type="ARBA" id="ARBA00022801"/>
    </source>
</evidence>
<dbReference type="GO" id="GO:0046872">
    <property type="term" value="F:metal ion binding"/>
    <property type="evidence" value="ECO:0007669"/>
    <property type="project" value="UniProtKB-KW"/>
</dbReference>
<feature type="binding site" evidence="4">
    <location>
        <position position="113"/>
    </location>
    <ligand>
        <name>Zn(2+)</name>
        <dbReference type="ChEBI" id="CHEBI:29105"/>
        <label>1</label>
    </ligand>
</feature>
<accession>A0A8J5CWE5</accession>
<feature type="binding site" evidence="4">
    <location>
        <position position="150"/>
    </location>
    <ligand>
        <name>Zn(2+)</name>
        <dbReference type="ChEBI" id="CHEBI:29105"/>
        <label>2</label>
    </ligand>
</feature>
<dbReference type="Pfam" id="PF00233">
    <property type="entry name" value="PDEase_I"/>
    <property type="match status" value="1"/>
</dbReference>
<name>A0A8J5CWE5_CHIOP</name>
<dbReference type="PANTHER" id="PTHR11347">
    <property type="entry name" value="CYCLIC NUCLEOTIDE PHOSPHODIESTERASE"/>
    <property type="match status" value="1"/>
</dbReference>
<evidence type="ECO:0000259" key="5">
    <source>
        <dbReference type="PROSITE" id="PS51845"/>
    </source>
</evidence>
<feature type="binding site" evidence="4">
    <location>
        <position position="150"/>
    </location>
    <ligand>
        <name>Zn(2+)</name>
        <dbReference type="ChEBI" id="CHEBI:29105"/>
        <label>1</label>
    </ligand>
</feature>
<gene>
    <name evidence="6" type="primary">PDE8A</name>
    <name evidence="6" type="ORF">GWK47_046321</name>
</gene>